<accession>A0A2S3H714</accession>
<protein>
    <submittedName>
        <fullName evidence="1">Uncharacterized protein</fullName>
    </submittedName>
</protein>
<organism evidence="1">
    <name type="scientific">Panicum hallii</name>
    <dbReference type="NCBI Taxonomy" id="206008"/>
    <lineage>
        <taxon>Eukaryota</taxon>
        <taxon>Viridiplantae</taxon>
        <taxon>Streptophyta</taxon>
        <taxon>Embryophyta</taxon>
        <taxon>Tracheophyta</taxon>
        <taxon>Spermatophyta</taxon>
        <taxon>Magnoliopsida</taxon>
        <taxon>Liliopsida</taxon>
        <taxon>Poales</taxon>
        <taxon>Poaceae</taxon>
        <taxon>PACMAD clade</taxon>
        <taxon>Panicoideae</taxon>
        <taxon>Panicodae</taxon>
        <taxon>Paniceae</taxon>
        <taxon>Panicinae</taxon>
        <taxon>Panicum</taxon>
        <taxon>Panicum sect. Panicum</taxon>
    </lineage>
</organism>
<dbReference type="EMBL" id="CM008048">
    <property type="protein sequence ID" value="PAN16709.1"/>
    <property type="molecule type" value="Genomic_DNA"/>
</dbReference>
<gene>
    <name evidence="1" type="ORF">PAHAL_3G079100</name>
</gene>
<name>A0A2S3H714_9POAL</name>
<dbReference type="Proteomes" id="UP000243499">
    <property type="component" value="Chromosome 3"/>
</dbReference>
<evidence type="ECO:0000313" key="1">
    <source>
        <dbReference type="EMBL" id="PAN16709.1"/>
    </source>
</evidence>
<proteinExistence type="predicted"/>
<sequence length="80" mass="8895">MASSPQSPQRLYGRALFGPCRRDGHRSACTFDQTDAGSPEMQRVHVHGSCSIACSAFRLPISCALPNVWCMRWTKLQAQQ</sequence>
<dbReference type="AlphaFoldDB" id="A0A2S3H714"/>
<dbReference type="Gramene" id="PAN16709">
    <property type="protein sequence ID" value="PAN16709"/>
    <property type="gene ID" value="PAHAL_3G079100"/>
</dbReference>
<reference evidence="1" key="1">
    <citation type="submission" date="2018-04" db="EMBL/GenBank/DDBJ databases">
        <title>WGS assembly of Panicum hallii.</title>
        <authorList>
            <person name="Lovell J."/>
            <person name="Jenkins J."/>
            <person name="Lowry D."/>
            <person name="Mamidi S."/>
            <person name="Sreedasyam A."/>
            <person name="Weng X."/>
            <person name="Barry K."/>
            <person name="Bonette J."/>
            <person name="Campitelli B."/>
            <person name="Daum C."/>
            <person name="Gordon S."/>
            <person name="Gould B."/>
            <person name="Lipzen A."/>
            <person name="Macqueen A."/>
            <person name="Palacio-Mejia J."/>
            <person name="Plott C."/>
            <person name="Shakirov E."/>
            <person name="Shu S."/>
            <person name="Yoshinaga Y."/>
            <person name="Zane M."/>
            <person name="Rokhsar D."/>
            <person name="Grimwood J."/>
            <person name="Schmutz J."/>
            <person name="Juenger T."/>
        </authorList>
    </citation>
    <scope>NUCLEOTIDE SEQUENCE [LARGE SCALE GENOMIC DNA]</scope>
    <source>
        <strain evidence="1">FIL2</strain>
    </source>
</reference>